<dbReference type="EMBL" id="AP006501">
    <property type="protein sequence ID" value="BAM82775.1"/>
    <property type="molecule type" value="Genomic_DNA"/>
</dbReference>
<sequence length="428" mass="47492">MLSHWTVIQLGFIACLLLLFIRERIQRAVLEQRLWNYIQFGTLTERQKKPALQLRASRIAGDQAPVLAKQPIPTQSPEESSPQGGRVHSQTGFALLDDTESTEHDTRDTTAPSETESLPRERSAETPDLHISWRNPSSDTHIRPVSAPVSPSGITRELEWRQVAAKEALRRRRAERQSLRLYEEWLEFLAEHSDQQRARHWALERLRWGRQLGASGSFTWSTPEANLRASTSSSTTLNASADEQGIVVSEDEHADALLETSVENLSVLRDVDELERQSERKHLSFTPAFSREPTIARTSSWAEANDGHDADAGAEARANLAAHDAPGAGDNDYVASDTAAYGKDNNVMAQHVAEAPGSAQQPTGEARPGARAPLCQRELRSSRLSWRWQRIHESSEIPTGVLVRHLGPESTLDVARATSATRVVGNPT</sequence>
<dbReference type="HOGENOM" id="CLU_641526_0_0_1"/>
<proteinExistence type="predicted"/>
<dbReference type="AlphaFoldDB" id="M1V754"/>
<keyword evidence="3" id="KW-1185">Reference proteome</keyword>
<gene>
    <name evidence="2" type="ORF">CYME_CMS150C</name>
</gene>
<dbReference type="GeneID" id="16997290"/>
<reference evidence="2 3" key="1">
    <citation type="journal article" date="2004" name="Nature">
        <title>Genome sequence of the ultrasmall unicellular red alga Cyanidioschyzon merolae 10D.</title>
        <authorList>
            <person name="Matsuzaki M."/>
            <person name="Misumi O."/>
            <person name="Shin-i T."/>
            <person name="Maruyama S."/>
            <person name="Takahara M."/>
            <person name="Miyagishima S."/>
            <person name="Mori T."/>
            <person name="Nishida K."/>
            <person name="Yagisawa F."/>
            <person name="Nishida K."/>
            <person name="Yoshida Y."/>
            <person name="Nishimura Y."/>
            <person name="Nakao S."/>
            <person name="Kobayashi T."/>
            <person name="Momoyama Y."/>
            <person name="Higashiyama T."/>
            <person name="Minoda A."/>
            <person name="Sano M."/>
            <person name="Nomoto H."/>
            <person name="Oishi K."/>
            <person name="Hayashi H."/>
            <person name="Ohta F."/>
            <person name="Nishizaka S."/>
            <person name="Haga S."/>
            <person name="Miura S."/>
            <person name="Morishita T."/>
            <person name="Kabeya Y."/>
            <person name="Terasawa K."/>
            <person name="Suzuki Y."/>
            <person name="Ishii Y."/>
            <person name="Asakawa S."/>
            <person name="Takano H."/>
            <person name="Ohta N."/>
            <person name="Kuroiwa H."/>
            <person name="Tanaka K."/>
            <person name="Shimizu N."/>
            <person name="Sugano S."/>
            <person name="Sato N."/>
            <person name="Nozaki H."/>
            <person name="Ogasawara N."/>
            <person name="Kohara Y."/>
            <person name="Kuroiwa T."/>
        </authorList>
    </citation>
    <scope>NUCLEOTIDE SEQUENCE [LARGE SCALE GENOMIC DNA]</scope>
    <source>
        <strain evidence="2 3">10D</strain>
    </source>
</reference>
<feature type="region of interest" description="Disordered" evidence="1">
    <location>
        <begin position="64"/>
        <end position="151"/>
    </location>
</feature>
<dbReference type="Gramene" id="CMS150CT">
    <property type="protein sequence ID" value="CMS150CT"/>
    <property type="gene ID" value="CMS150C"/>
</dbReference>
<dbReference type="KEGG" id="cme:CYME_CMS150C"/>
<feature type="compositionally biased region" description="Basic and acidic residues" evidence="1">
    <location>
        <begin position="117"/>
        <end position="128"/>
    </location>
</feature>
<evidence type="ECO:0000313" key="2">
    <source>
        <dbReference type="EMBL" id="BAM82775.1"/>
    </source>
</evidence>
<dbReference type="RefSeq" id="XP_005538811.1">
    <property type="nucleotide sequence ID" value="XM_005538754.1"/>
</dbReference>
<feature type="compositionally biased region" description="Polar residues" evidence="1">
    <location>
        <begin position="72"/>
        <end position="92"/>
    </location>
</feature>
<organism evidence="2 3">
    <name type="scientific">Cyanidioschyzon merolae (strain NIES-3377 / 10D)</name>
    <name type="common">Unicellular red alga</name>
    <dbReference type="NCBI Taxonomy" id="280699"/>
    <lineage>
        <taxon>Eukaryota</taxon>
        <taxon>Rhodophyta</taxon>
        <taxon>Bangiophyceae</taxon>
        <taxon>Cyanidiales</taxon>
        <taxon>Cyanidiaceae</taxon>
        <taxon>Cyanidioschyzon</taxon>
    </lineage>
</organism>
<evidence type="ECO:0000256" key="1">
    <source>
        <dbReference type="SAM" id="MobiDB-lite"/>
    </source>
</evidence>
<protein>
    <submittedName>
        <fullName evidence="2">Uncharacterized protein</fullName>
    </submittedName>
</protein>
<name>M1V754_CYAM1</name>
<dbReference type="Proteomes" id="UP000007014">
    <property type="component" value="Chromosome 19"/>
</dbReference>
<reference evidence="2 3" key="2">
    <citation type="journal article" date="2007" name="BMC Biol.">
        <title>A 100%-complete sequence reveals unusually simple genomic features in the hot-spring red alga Cyanidioschyzon merolae.</title>
        <authorList>
            <person name="Nozaki H."/>
            <person name="Takano H."/>
            <person name="Misumi O."/>
            <person name="Terasawa K."/>
            <person name="Matsuzaki M."/>
            <person name="Maruyama S."/>
            <person name="Nishida K."/>
            <person name="Yagisawa F."/>
            <person name="Yoshida Y."/>
            <person name="Fujiwara T."/>
            <person name="Takio S."/>
            <person name="Tamura K."/>
            <person name="Chung S.J."/>
            <person name="Nakamura S."/>
            <person name="Kuroiwa H."/>
            <person name="Tanaka K."/>
            <person name="Sato N."/>
            <person name="Kuroiwa T."/>
        </authorList>
    </citation>
    <scope>NUCLEOTIDE SEQUENCE [LARGE SCALE GENOMIC DNA]</scope>
    <source>
        <strain evidence="2 3">10D</strain>
    </source>
</reference>
<accession>M1V754</accession>
<dbReference type="OrthoDB" id="10668125at2759"/>
<evidence type="ECO:0000313" key="3">
    <source>
        <dbReference type="Proteomes" id="UP000007014"/>
    </source>
</evidence>